<gene>
    <name evidence="2" type="ORF">Bca52824_065831</name>
</gene>
<comment type="caution">
    <text evidence="2">The sequence shown here is derived from an EMBL/GenBank/DDBJ whole genome shotgun (WGS) entry which is preliminary data.</text>
</comment>
<keyword evidence="1" id="KW-0812">Transmembrane</keyword>
<proteinExistence type="predicted"/>
<dbReference type="AlphaFoldDB" id="A0A8X7UBE5"/>
<keyword evidence="3" id="KW-1185">Reference proteome</keyword>
<dbReference type="Proteomes" id="UP000886595">
    <property type="component" value="Unassembled WGS sequence"/>
</dbReference>
<protein>
    <submittedName>
        <fullName evidence="2">Uncharacterized protein</fullName>
    </submittedName>
</protein>
<name>A0A8X7UBE5_BRACI</name>
<evidence type="ECO:0000313" key="2">
    <source>
        <dbReference type="EMBL" id="KAG2271276.1"/>
    </source>
</evidence>
<organism evidence="2 3">
    <name type="scientific">Brassica carinata</name>
    <name type="common">Ethiopian mustard</name>
    <name type="synonym">Abyssinian cabbage</name>
    <dbReference type="NCBI Taxonomy" id="52824"/>
    <lineage>
        <taxon>Eukaryota</taxon>
        <taxon>Viridiplantae</taxon>
        <taxon>Streptophyta</taxon>
        <taxon>Embryophyta</taxon>
        <taxon>Tracheophyta</taxon>
        <taxon>Spermatophyta</taxon>
        <taxon>Magnoliopsida</taxon>
        <taxon>eudicotyledons</taxon>
        <taxon>Gunneridae</taxon>
        <taxon>Pentapetalae</taxon>
        <taxon>rosids</taxon>
        <taxon>malvids</taxon>
        <taxon>Brassicales</taxon>
        <taxon>Brassicaceae</taxon>
        <taxon>Brassiceae</taxon>
        <taxon>Brassica</taxon>
    </lineage>
</organism>
<feature type="transmembrane region" description="Helical" evidence="1">
    <location>
        <begin position="16"/>
        <end position="35"/>
    </location>
</feature>
<keyword evidence="1" id="KW-0472">Membrane</keyword>
<reference evidence="2 3" key="1">
    <citation type="submission" date="2020-02" db="EMBL/GenBank/DDBJ databases">
        <authorList>
            <person name="Ma Q."/>
            <person name="Huang Y."/>
            <person name="Song X."/>
            <person name="Pei D."/>
        </authorList>
    </citation>
    <scope>NUCLEOTIDE SEQUENCE [LARGE SCALE GENOMIC DNA]</scope>
    <source>
        <strain evidence="2">Sxm20200214</strain>
        <tissue evidence="2">Leaf</tissue>
    </source>
</reference>
<sequence length="91" mass="9879">MTVCGQLAQTFTSDTFSTVLILALLCFGECLSLVLSRVSLLGFSPLTPEKAPHRFGYFSLVLKEIRRRGGARDVIPALVSPFGLVHFPGPL</sequence>
<accession>A0A8X7UBE5</accession>
<evidence type="ECO:0000256" key="1">
    <source>
        <dbReference type="SAM" id="Phobius"/>
    </source>
</evidence>
<evidence type="ECO:0000313" key="3">
    <source>
        <dbReference type="Proteomes" id="UP000886595"/>
    </source>
</evidence>
<keyword evidence="1" id="KW-1133">Transmembrane helix</keyword>
<dbReference type="EMBL" id="JAAMPC010000013">
    <property type="protein sequence ID" value="KAG2271276.1"/>
    <property type="molecule type" value="Genomic_DNA"/>
</dbReference>